<organism evidence="1 2">
    <name type="scientific">Linnemannia elongata AG-77</name>
    <dbReference type="NCBI Taxonomy" id="1314771"/>
    <lineage>
        <taxon>Eukaryota</taxon>
        <taxon>Fungi</taxon>
        <taxon>Fungi incertae sedis</taxon>
        <taxon>Mucoromycota</taxon>
        <taxon>Mortierellomycotina</taxon>
        <taxon>Mortierellomycetes</taxon>
        <taxon>Mortierellales</taxon>
        <taxon>Mortierellaceae</taxon>
        <taxon>Linnemannia</taxon>
    </lineage>
</organism>
<keyword evidence="2" id="KW-1185">Reference proteome</keyword>
<dbReference type="AlphaFoldDB" id="A0A197KIL7"/>
<dbReference type="Proteomes" id="UP000078512">
    <property type="component" value="Unassembled WGS sequence"/>
</dbReference>
<evidence type="ECO:0000313" key="1">
    <source>
        <dbReference type="EMBL" id="OAQ36149.1"/>
    </source>
</evidence>
<accession>A0A197KIL7</accession>
<name>A0A197KIL7_9FUNG</name>
<gene>
    <name evidence="1" type="ORF">K457DRAFT_12657</name>
</gene>
<dbReference type="OrthoDB" id="5667at2759"/>
<evidence type="ECO:0000313" key="2">
    <source>
        <dbReference type="Proteomes" id="UP000078512"/>
    </source>
</evidence>
<reference evidence="1 2" key="1">
    <citation type="submission" date="2016-05" db="EMBL/GenBank/DDBJ databases">
        <title>Genome sequencing reveals origins of a unique bacterial endosymbiosis in the earliest lineages of terrestrial Fungi.</title>
        <authorList>
            <consortium name="DOE Joint Genome Institute"/>
            <person name="Uehling J."/>
            <person name="Gryganskyi A."/>
            <person name="Hameed K."/>
            <person name="Tschaplinski T."/>
            <person name="Misztal P."/>
            <person name="Wu S."/>
            <person name="Desiro A."/>
            <person name="Vande Pol N."/>
            <person name="Du Z.-Y."/>
            <person name="Zienkiewicz A."/>
            <person name="Zienkiewicz K."/>
            <person name="Morin E."/>
            <person name="Tisserant E."/>
            <person name="Splivallo R."/>
            <person name="Hainaut M."/>
            <person name="Henrissat B."/>
            <person name="Ohm R."/>
            <person name="Kuo A."/>
            <person name="Yan J."/>
            <person name="Lipzen A."/>
            <person name="Nolan M."/>
            <person name="Labutti K."/>
            <person name="Barry K."/>
            <person name="Goldstein A."/>
            <person name="Labbe J."/>
            <person name="Schadt C."/>
            <person name="Tuskan G."/>
            <person name="Grigoriev I."/>
            <person name="Martin F."/>
            <person name="Vilgalys R."/>
            <person name="Bonito G."/>
        </authorList>
    </citation>
    <scope>NUCLEOTIDE SEQUENCE [LARGE SCALE GENOMIC DNA]</scope>
    <source>
        <strain evidence="1 2">AG-77</strain>
    </source>
</reference>
<proteinExistence type="predicted"/>
<dbReference type="EMBL" id="KV442012">
    <property type="protein sequence ID" value="OAQ36149.1"/>
    <property type="molecule type" value="Genomic_DNA"/>
</dbReference>
<protein>
    <submittedName>
        <fullName evidence="1">Uncharacterized protein</fullName>
    </submittedName>
</protein>
<sequence length="71" mass="7280">MSRTGNVKSMAYATQHGVDIATVAIMVQLINGGSAFGRIAIGQISGKTGYINDPIRATLAFSFTSSSSGPS</sequence>